<dbReference type="PANTHER" id="PTHR10146:SF14">
    <property type="entry name" value="PYRIDOXAL PHOSPHATE HOMEOSTASIS PROTEIN"/>
    <property type="match status" value="1"/>
</dbReference>
<dbReference type="Gene3D" id="3.20.20.10">
    <property type="entry name" value="Alanine racemase"/>
    <property type="match status" value="1"/>
</dbReference>
<comment type="similarity">
    <text evidence="2 4">Belongs to the pyridoxal phosphate-binding protein YggS/PROSC family.</text>
</comment>
<proteinExistence type="inferred from homology"/>
<comment type="cofactor">
    <cofactor evidence="3">
        <name>pyridoxal 5'-phosphate</name>
        <dbReference type="ChEBI" id="CHEBI:597326"/>
    </cofactor>
</comment>
<name>A0A6S6T827_9BACT</name>
<feature type="modified residue" description="N6-(pyridoxal phosphate)lysine" evidence="2 3">
    <location>
        <position position="21"/>
    </location>
</feature>
<gene>
    <name evidence="6" type="ORF">HELGO_WM17055</name>
</gene>
<dbReference type="SUPFAM" id="SSF51419">
    <property type="entry name" value="PLP-binding barrel"/>
    <property type="match status" value="1"/>
</dbReference>
<evidence type="ECO:0000256" key="4">
    <source>
        <dbReference type="RuleBase" id="RU004514"/>
    </source>
</evidence>
<dbReference type="InterPro" id="IPR001608">
    <property type="entry name" value="Ala_racemase_N"/>
</dbReference>
<reference evidence="6" key="1">
    <citation type="submission" date="2020-01" db="EMBL/GenBank/DDBJ databases">
        <authorList>
            <person name="Meier V. D."/>
            <person name="Meier V D."/>
        </authorList>
    </citation>
    <scope>NUCLEOTIDE SEQUENCE</scope>
    <source>
        <strain evidence="6">HLG_WM_MAG_10</strain>
    </source>
</reference>
<dbReference type="EMBL" id="CACVAQ010000243">
    <property type="protein sequence ID" value="CAA6816952.1"/>
    <property type="molecule type" value="Genomic_DNA"/>
</dbReference>
<evidence type="ECO:0000313" key="6">
    <source>
        <dbReference type="EMBL" id="CAA6816952.1"/>
    </source>
</evidence>
<dbReference type="AlphaFoldDB" id="A0A6S6T827"/>
<dbReference type="CDD" id="cd00635">
    <property type="entry name" value="PLPDE_III_YBL036c_like"/>
    <property type="match status" value="1"/>
</dbReference>
<comment type="function">
    <text evidence="2">Pyridoxal 5'-phosphate (PLP)-binding protein, which is involved in PLP homeostasis.</text>
</comment>
<dbReference type="InterPro" id="IPR011078">
    <property type="entry name" value="PyrdxlP_homeostasis"/>
</dbReference>
<organism evidence="6">
    <name type="scientific">uncultured Aureispira sp</name>
    <dbReference type="NCBI Taxonomy" id="1331704"/>
    <lineage>
        <taxon>Bacteria</taxon>
        <taxon>Pseudomonadati</taxon>
        <taxon>Bacteroidota</taxon>
        <taxon>Saprospiria</taxon>
        <taxon>Saprospirales</taxon>
        <taxon>Saprospiraceae</taxon>
        <taxon>Aureispira</taxon>
        <taxon>environmental samples</taxon>
    </lineage>
</organism>
<dbReference type="FunFam" id="3.20.20.10:FF:000018">
    <property type="entry name" value="Pyridoxal phosphate homeostasis protein"/>
    <property type="match status" value="1"/>
</dbReference>
<evidence type="ECO:0000259" key="5">
    <source>
        <dbReference type="Pfam" id="PF01168"/>
    </source>
</evidence>
<evidence type="ECO:0000256" key="2">
    <source>
        <dbReference type="HAMAP-Rule" id="MF_02087"/>
    </source>
</evidence>
<dbReference type="PIRSF" id="PIRSF004848">
    <property type="entry name" value="YBL036c_PLPDEIII"/>
    <property type="match status" value="1"/>
</dbReference>
<sequence length="216" mass="24847">MLLQLIDELKPKNVGLVAVSKTRPVEQILELYNQGQRIFGENRAPEMKDKQEQLPKDIEWHMIGHLQKNKVKYIAPFVHMIHSVDDLELLKEIDKRAAQHDRCIDYLLQFHVATEQTKTGLSIEKAQEMLQSADFKALKNTRPCGVMGMATFTDDKSVVRKEFQKLKQIFDQIKQAHFEKEETFKEISMGMSGDYALAVEEGSTLVRIGSLLFGKR</sequence>
<dbReference type="InterPro" id="IPR029066">
    <property type="entry name" value="PLP-binding_barrel"/>
</dbReference>
<dbReference type="HAMAP" id="MF_02087">
    <property type="entry name" value="PLP_homeostasis"/>
    <property type="match status" value="1"/>
</dbReference>
<dbReference type="PANTHER" id="PTHR10146">
    <property type="entry name" value="PROLINE SYNTHETASE CO-TRANSCRIBED BACTERIAL HOMOLOG PROTEIN"/>
    <property type="match status" value="1"/>
</dbReference>
<keyword evidence="1 2" id="KW-0663">Pyridoxal phosphate</keyword>
<dbReference type="Pfam" id="PF01168">
    <property type="entry name" value="Ala_racemase_N"/>
    <property type="match status" value="1"/>
</dbReference>
<dbReference type="GO" id="GO:0030170">
    <property type="term" value="F:pyridoxal phosphate binding"/>
    <property type="evidence" value="ECO:0007669"/>
    <property type="project" value="UniProtKB-UniRule"/>
</dbReference>
<feature type="domain" description="Alanine racemase N-terminal" evidence="5">
    <location>
        <begin position="10"/>
        <end position="215"/>
    </location>
</feature>
<evidence type="ECO:0000256" key="1">
    <source>
        <dbReference type="ARBA" id="ARBA00022898"/>
    </source>
</evidence>
<evidence type="ECO:0000256" key="3">
    <source>
        <dbReference type="PIRSR" id="PIRSR004848-1"/>
    </source>
</evidence>
<dbReference type="PROSITE" id="PS01211">
    <property type="entry name" value="UPF0001"/>
    <property type="match status" value="1"/>
</dbReference>
<dbReference type="NCBIfam" id="TIGR00044">
    <property type="entry name" value="YggS family pyridoxal phosphate-dependent enzyme"/>
    <property type="match status" value="1"/>
</dbReference>
<protein>
    <recommendedName>
        <fullName evidence="2">Pyridoxal phosphate homeostasis protein</fullName>
        <shortName evidence="2">PLP homeostasis protein</shortName>
    </recommendedName>
</protein>
<accession>A0A6S6T827</accession>